<proteinExistence type="predicted"/>
<evidence type="ECO:0000313" key="3">
    <source>
        <dbReference type="EMBL" id="RHC12836.1"/>
    </source>
</evidence>
<dbReference type="EMBL" id="QSHO01000025">
    <property type="protein sequence ID" value="RHC12836.1"/>
    <property type="molecule type" value="Genomic_DNA"/>
</dbReference>
<feature type="domain" description="Spore protein YkvP/CgeB glycosyl transferase-like" evidence="1">
    <location>
        <begin position="395"/>
        <end position="531"/>
    </location>
</feature>
<evidence type="ECO:0000313" key="5">
    <source>
        <dbReference type="Proteomes" id="UP000284465"/>
    </source>
</evidence>
<dbReference type="GO" id="GO:0016740">
    <property type="term" value="F:transferase activity"/>
    <property type="evidence" value="ECO:0007669"/>
    <property type="project" value="UniProtKB-KW"/>
</dbReference>
<evidence type="ECO:0000313" key="2">
    <source>
        <dbReference type="EMBL" id="RHA64713.1"/>
    </source>
</evidence>
<reference evidence="4 5" key="1">
    <citation type="submission" date="2018-08" db="EMBL/GenBank/DDBJ databases">
        <title>A genome reference for cultivated species of the human gut microbiota.</title>
        <authorList>
            <person name="Zou Y."/>
            <person name="Xue W."/>
            <person name="Luo G."/>
        </authorList>
    </citation>
    <scope>NUCLEOTIDE SEQUENCE [LARGE SCALE GENOMIC DNA]</scope>
    <source>
        <strain evidence="3 4">AM37-1AC</strain>
        <strain evidence="2 5">AM43-11</strain>
    </source>
</reference>
<dbReference type="InterPro" id="IPR055259">
    <property type="entry name" value="YkvP/CgeB_Glyco_trans-like"/>
</dbReference>
<accession>A0A3R6AU52</accession>
<dbReference type="Proteomes" id="UP000284465">
    <property type="component" value="Unassembled WGS sequence"/>
</dbReference>
<evidence type="ECO:0000259" key="1">
    <source>
        <dbReference type="Pfam" id="PF13524"/>
    </source>
</evidence>
<evidence type="ECO:0000313" key="4">
    <source>
        <dbReference type="Proteomes" id="UP000283513"/>
    </source>
</evidence>
<name>A0A3R6AU52_9FIRM</name>
<dbReference type="Pfam" id="PF13524">
    <property type="entry name" value="Glyco_trans_1_2"/>
    <property type="match status" value="1"/>
</dbReference>
<dbReference type="Proteomes" id="UP000283513">
    <property type="component" value="Unassembled WGS sequence"/>
</dbReference>
<protein>
    <submittedName>
        <fullName evidence="3">Glycosyltransferase family 1 protein</fullName>
    </submittedName>
</protein>
<sequence length="536" mass="62653">MRKIVETGEGGLSFLELLLDETLCAGKVCIPGDLVKQAGGINPVLKAGEKYELLLRIAEKTHISFRTVTENEPVNSDKYVVFEDDDPRMKACYGWETDCYIASKYSIQLQEYGVFDEVIEAILLDAEKRDAYDETVRYLEMLMKKGREYYRIDDMTKPVLIYKGDDICHNVLTVFAEQFGAALEQEGKNVIYFDMGKEPIESVTRYVNQHFCAIIGVQSYMFSIKLKDETEYLHQYIYGPKFNFIFDHPIWLKNHLQHHLDLFCVLTHDSDYVNFVHKYFKMDAVLFPPAGIEIPGIEEKKYDLTFVGTYNDYRSQLPVIHQMNRSMRFFANHLLLLMRKNASLSAEEAFNRTVEEQGVILTQEEYLNLFYEMRRVFYCVIHYYREKILRIIINGDIKIDLFGDSWKESAFYSHPNVRCHPDITVEESITVWKRSKLSLNIMSWHKAGFTERMANIMLAGAVLVTDDSTYLRGRYDENDMLIFKLDQCEKLPQRIAELLADDEKQRCIAQNGKKKTRCAHTWGKRAQEFLELLNNR</sequence>
<dbReference type="AlphaFoldDB" id="A0A3R6AU52"/>
<gene>
    <name evidence="3" type="ORF">DW856_18320</name>
    <name evidence="2" type="ORF">DW927_17460</name>
</gene>
<keyword evidence="3" id="KW-0808">Transferase</keyword>
<dbReference type="EMBL" id="QSFP01000029">
    <property type="protein sequence ID" value="RHA64713.1"/>
    <property type="molecule type" value="Genomic_DNA"/>
</dbReference>
<comment type="caution">
    <text evidence="3">The sequence shown here is derived from an EMBL/GenBank/DDBJ whole genome shotgun (WGS) entry which is preliminary data.</text>
</comment>
<organism evidence="3 4">
    <name type="scientific">Roseburia intestinalis</name>
    <dbReference type="NCBI Taxonomy" id="166486"/>
    <lineage>
        <taxon>Bacteria</taxon>
        <taxon>Bacillati</taxon>
        <taxon>Bacillota</taxon>
        <taxon>Clostridia</taxon>
        <taxon>Lachnospirales</taxon>
        <taxon>Lachnospiraceae</taxon>
        <taxon>Roseburia</taxon>
    </lineage>
</organism>